<name>A0A369KUB1_9BACT</name>
<organism evidence="1 2">
    <name type="scientific">Spirobacillus cienkowskii</name>
    <dbReference type="NCBI Taxonomy" id="495820"/>
    <lineage>
        <taxon>Bacteria</taxon>
        <taxon>Pseudomonadati</taxon>
        <taxon>Bdellovibrionota</taxon>
        <taxon>Oligoflexia</taxon>
        <taxon>Silvanigrellales</taxon>
        <taxon>Spirobacillus</taxon>
    </lineage>
</organism>
<dbReference type="Proteomes" id="UP000253934">
    <property type="component" value="Unassembled WGS sequence"/>
</dbReference>
<evidence type="ECO:0000313" key="2">
    <source>
        <dbReference type="Proteomes" id="UP000253934"/>
    </source>
</evidence>
<evidence type="ECO:0000313" key="1">
    <source>
        <dbReference type="EMBL" id="RDB36940.1"/>
    </source>
</evidence>
<proteinExistence type="predicted"/>
<dbReference type="Gene3D" id="2.60.20.10">
    <property type="entry name" value="Crystallins"/>
    <property type="match status" value="1"/>
</dbReference>
<protein>
    <submittedName>
        <fullName evidence="1">Uncharacterized protein</fullName>
    </submittedName>
</protein>
<accession>A0A369KUB1</accession>
<sequence>MSNGEAYHDFSNIMISRRRWVGYFHGMFSGGWEGRDESFDNQASRAEVAPGCALYLYENPNYTGKKTEIANPISNSQNFIKNLHEIGIGDTVSSAQCNCGVTVGDNYRDPNFDYIAASKRGSVP</sequence>
<dbReference type="EMBL" id="QOVW01000016">
    <property type="protein sequence ID" value="RDB36940.1"/>
    <property type="molecule type" value="Genomic_DNA"/>
</dbReference>
<dbReference type="SUPFAM" id="SSF49695">
    <property type="entry name" value="gamma-Crystallin-like"/>
    <property type="match status" value="1"/>
</dbReference>
<gene>
    <name evidence="1" type="ORF">DCC88_02485</name>
</gene>
<reference evidence="1" key="1">
    <citation type="submission" date="2018-04" db="EMBL/GenBank/DDBJ databases">
        <title>Draft genome sequence of the Candidatus Spirobacillus cienkowskii, a pathogen of freshwater Daphnia species, reconstructed from hemolymph metagenomic reads.</title>
        <authorList>
            <person name="Bresciani L."/>
            <person name="Lemos L.N."/>
            <person name="Wale N."/>
            <person name="Lin J.Y."/>
            <person name="Fernandes G.R."/>
            <person name="Duffy M.A."/>
            <person name="Rodrigues J.M."/>
        </authorList>
    </citation>
    <scope>NUCLEOTIDE SEQUENCE [LARGE SCALE GENOMIC DNA]</scope>
    <source>
        <strain evidence="1">Binning01</strain>
    </source>
</reference>
<keyword evidence="2" id="KW-1185">Reference proteome</keyword>
<dbReference type="AlphaFoldDB" id="A0A369KUB1"/>
<dbReference type="InterPro" id="IPR011024">
    <property type="entry name" value="G_crystallin-like"/>
</dbReference>
<comment type="caution">
    <text evidence="1">The sequence shown here is derived from an EMBL/GenBank/DDBJ whole genome shotgun (WGS) entry which is preliminary data.</text>
</comment>